<comment type="caution">
    <text evidence="1">The sequence shown here is derived from an EMBL/GenBank/DDBJ whole genome shotgun (WGS) entry which is preliminary data.</text>
</comment>
<keyword evidence="2" id="KW-1185">Reference proteome</keyword>
<evidence type="ECO:0000313" key="2">
    <source>
        <dbReference type="Proteomes" id="UP001148662"/>
    </source>
</evidence>
<organism evidence="1 2">
    <name type="scientific">Phlebia brevispora</name>
    <dbReference type="NCBI Taxonomy" id="194682"/>
    <lineage>
        <taxon>Eukaryota</taxon>
        <taxon>Fungi</taxon>
        <taxon>Dikarya</taxon>
        <taxon>Basidiomycota</taxon>
        <taxon>Agaricomycotina</taxon>
        <taxon>Agaricomycetes</taxon>
        <taxon>Polyporales</taxon>
        <taxon>Meruliaceae</taxon>
        <taxon>Phlebia</taxon>
    </lineage>
</organism>
<accession>A0ACC1SB22</accession>
<name>A0ACC1SB22_9APHY</name>
<sequence>MSLALSNFHAYFEHMARYNSYTVVESEGAYPKVVIGTITCENSAPQPVPLPDPKYLALHRAFALVLSASGLGQYFDMILGRQDAINMFSQDDATDNPSHVLYKLLDTMQIHSE</sequence>
<reference evidence="1" key="1">
    <citation type="submission" date="2022-07" db="EMBL/GenBank/DDBJ databases">
        <title>Genome Sequence of Phlebia brevispora.</title>
        <authorList>
            <person name="Buettner E."/>
        </authorList>
    </citation>
    <scope>NUCLEOTIDE SEQUENCE</scope>
    <source>
        <strain evidence="1">MPL23</strain>
    </source>
</reference>
<proteinExistence type="predicted"/>
<dbReference type="EMBL" id="JANHOG010001511">
    <property type="protein sequence ID" value="KAJ3535875.1"/>
    <property type="molecule type" value="Genomic_DNA"/>
</dbReference>
<dbReference type="Proteomes" id="UP001148662">
    <property type="component" value="Unassembled WGS sequence"/>
</dbReference>
<evidence type="ECO:0000313" key="1">
    <source>
        <dbReference type="EMBL" id="KAJ3535875.1"/>
    </source>
</evidence>
<protein>
    <submittedName>
        <fullName evidence="1">Uncharacterized protein</fullName>
    </submittedName>
</protein>
<gene>
    <name evidence="1" type="ORF">NM688_g6917</name>
</gene>